<feature type="region of interest" description="Disordered" evidence="1">
    <location>
        <begin position="1"/>
        <end position="20"/>
    </location>
</feature>
<reference evidence="2 3" key="1">
    <citation type="submission" date="2024-10" db="EMBL/GenBank/DDBJ databases">
        <title>Updated reference genomes for cyclostephanoid diatoms.</title>
        <authorList>
            <person name="Roberts W.R."/>
            <person name="Alverson A.J."/>
        </authorList>
    </citation>
    <scope>NUCLEOTIDE SEQUENCE [LARGE SCALE GENOMIC DNA]</scope>
    <source>
        <strain evidence="2 3">AJA276-08</strain>
    </source>
</reference>
<feature type="compositionally biased region" description="Basic and acidic residues" evidence="1">
    <location>
        <begin position="377"/>
        <end position="397"/>
    </location>
</feature>
<feature type="region of interest" description="Disordered" evidence="1">
    <location>
        <begin position="82"/>
        <end position="119"/>
    </location>
</feature>
<feature type="region of interest" description="Disordered" evidence="1">
    <location>
        <begin position="353"/>
        <end position="408"/>
    </location>
</feature>
<feature type="compositionally biased region" description="Acidic residues" evidence="1">
    <location>
        <begin position="1"/>
        <end position="12"/>
    </location>
</feature>
<feature type="compositionally biased region" description="Acidic residues" evidence="1">
    <location>
        <begin position="86"/>
        <end position="99"/>
    </location>
</feature>
<feature type="compositionally biased region" description="Gly residues" evidence="1">
    <location>
        <begin position="158"/>
        <end position="175"/>
    </location>
</feature>
<evidence type="ECO:0000256" key="1">
    <source>
        <dbReference type="SAM" id="MobiDB-lite"/>
    </source>
</evidence>
<gene>
    <name evidence="2" type="ORF">ACHAW5_008491</name>
</gene>
<protein>
    <submittedName>
        <fullName evidence="2">Uncharacterized protein</fullName>
    </submittedName>
</protein>
<sequence length="408" mass="42685">MMGGGDDDDDGGDGGGILAKKHRRAMEEYVMKNLTPGGVGVGSGRVDGGDDRRRGRGTTTTTTKVAVVRASDAEREMYAELLLTTSDDDGGERADDDDVEKTRRGGGGGEGDVGAGGAVMGGTGIAEVALPIDERLRSLRATERAAMERERIRLARFLGGGGGGRGGGGGGGGNYSGAPPSSAPSCRATNESNDADHNRPTSSSLDPATMMVPTNFASGPGKRKRHDASSMRMMIVAEDQSSSSSRAFAGGARIPDGGGGASSSSAAAAAVVFGPPPSCYPSEDVRKSDLSGLGASYSHNFQLHSKEWVMRKRDERQTEIDTIQARQEADEGPMTAVGRSRVGFEMSRKLARGEITAPATDASAAGEGGKGPNGEMLRNEWDRKPGGDHRSSDERVWRTFMTNQRNRR</sequence>
<proteinExistence type="predicted"/>
<evidence type="ECO:0000313" key="3">
    <source>
        <dbReference type="Proteomes" id="UP001530315"/>
    </source>
</evidence>
<evidence type="ECO:0000313" key="2">
    <source>
        <dbReference type="EMBL" id="KAL3762794.1"/>
    </source>
</evidence>
<dbReference type="Proteomes" id="UP001530315">
    <property type="component" value="Unassembled WGS sequence"/>
</dbReference>
<organism evidence="2 3">
    <name type="scientific">Stephanodiscus triporus</name>
    <dbReference type="NCBI Taxonomy" id="2934178"/>
    <lineage>
        <taxon>Eukaryota</taxon>
        <taxon>Sar</taxon>
        <taxon>Stramenopiles</taxon>
        <taxon>Ochrophyta</taxon>
        <taxon>Bacillariophyta</taxon>
        <taxon>Coscinodiscophyceae</taxon>
        <taxon>Thalassiosirophycidae</taxon>
        <taxon>Stephanodiscales</taxon>
        <taxon>Stephanodiscaceae</taxon>
        <taxon>Stephanodiscus</taxon>
    </lineage>
</organism>
<dbReference type="EMBL" id="JALLAZ020001816">
    <property type="protein sequence ID" value="KAL3762794.1"/>
    <property type="molecule type" value="Genomic_DNA"/>
</dbReference>
<feature type="compositionally biased region" description="Gly residues" evidence="1">
    <location>
        <begin position="105"/>
        <end position="119"/>
    </location>
</feature>
<keyword evidence="3" id="KW-1185">Reference proteome</keyword>
<feature type="compositionally biased region" description="Gly residues" evidence="1">
    <location>
        <begin position="37"/>
        <end position="46"/>
    </location>
</feature>
<name>A0ABD3MJ60_9STRA</name>
<accession>A0ABD3MJ60</accession>
<feature type="region of interest" description="Disordered" evidence="1">
    <location>
        <begin position="157"/>
        <end position="228"/>
    </location>
</feature>
<feature type="compositionally biased region" description="Polar residues" evidence="1">
    <location>
        <begin position="183"/>
        <end position="192"/>
    </location>
</feature>
<comment type="caution">
    <text evidence="2">The sequence shown here is derived from an EMBL/GenBank/DDBJ whole genome shotgun (WGS) entry which is preliminary data.</text>
</comment>
<feature type="region of interest" description="Disordered" evidence="1">
    <location>
        <begin position="32"/>
        <end position="64"/>
    </location>
</feature>
<dbReference type="AlphaFoldDB" id="A0ABD3MJ60"/>